<accession>A0A0D3JXP1</accession>
<dbReference type="EnsemblProtists" id="EOD28276">
    <property type="protein sequence ID" value="EOD28276"/>
    <property type="gene ID" value="EMIHUDRAFT_234887"/>
</dbReference>
<dbReference type="GeneID" id="17273821"/>
<feature type="compositionally biased region" description="Basic and acidic residues" evidence="1">
    <location>
        <begin position="204"/>
        <end position="232"/>
    </location>
</feature>
<keyword evidence="2" id="KW-0732">Signal</keyword>
<feature type="chain" id="PRO_5044198075" evidence="2">
    <location>
        <begin position="19"/>
        <end position="311"/>
    </location>
</feature>
<name>A0A0D3JXP1_EMIH1</name>
<protein>
    <submittedName>
        <fullName evidence="3">Uncharacterized protein</fullName>
    </submittedName>
</protein>
<feature type="region of interest" description="Disordered" evidence="1">
    <location>
        <begin position="175"/>
        <end position="311"/>
    </location>
</feature>
<evidence type="ECO:0000313" key="4">
    <source>
        <dbReference type="Proteomes" id="UP000013827"/>
    </source>
</evidence>
<evidence type="ECO:0000256" key="1">
    <source>
        <dbReference type="SAM" id="MobiDB-lite"/>
    </source>
</evidence>
<evidence type="ECO:0000313" key="3">
    <source>
        <dbReference type="EnsemblProtists" id="EOD28276"/>
    </source>
</evidence>
<reference evidence="3" key="2">
    <citation type="submission" date="2024-10" db="UniProtKB">
        <authorList>
            <consortium name="EnsemblProtists"/>
        </authorList>
    </citation>
    <scope>IDENTIFICATION</scope>
</reference>
<dbReference type="HOGENOM" id="CLU_895556_0_0_1"/>
<reference evidence="4" key="1">
    <citation type="journal article" date="2013" name="Nature">
        <title>Pan genome of the phytoplankton Emiliania underpins its global distribution.</title>
        <authorList>
            <person name="Read B.A."/>
            <person name="Kegel J."/>
            <person name="Klute M.J."/>
            <person name="Kuo A."/>
            <person name="Lefebvre S.C."/>
            <person name="Maumus F."/>
            <person name="Mayer C."/>
            <person name="Miller J."/>
            <person name="Monier A."/>
            <person name="Salamov A."/>
            <person name="Young J."/>
            <person name="Aguilar M."/>
            <person name="Claverie J.M."/>
            <person name="Frickenhaus S."/>
            <person name="Gonzalez K."/>
            <person name="Herman E.K."/>
            <person name="Lin Y.C."/>
            <person name="Napier J."/>
            <person name="Ogata H."/>
            <person name="Sarno A.F."/>
            <person name="Shmutz J."/>
            <person name="Schroeder D."/>
            <person name="de Vargas C."/>
            <person name="Verret F."/>
            <person name="von Dassow P."/>
            <person name="Valentin K."/>
            <person name="Van de Peer Y."/>
            <person name="Wheeler G."/>
            <person name="Dacks J.B."/>
            <person name="Delwiche C.F."/>
            <person name="Dyhrman S.T."/>
            <person name="Glockner G."/>
            <person name="John U."/>
            <person name="Richards T."/>
            <person name="Worden A.Z."/>
            <person name="Zhang X."/>
            <person name="Grigoriev I.V."/>
            <person name="Allen A.E."/>
            <person name="Bidle K."/>
            <person name="Borodovsky M."/>
            <person name="Bowler C."/>
            <person name="Brownlee C."/>
            <person name="Cock J.M."/>
            <person name="Elias M."/>
            <person name="Gladyshev V.N."/>
            <person name="Groth M."/>
            <person name="Guda C."/>
            <person name="Hadaegh A."/>
            <person name="Iglesias-Rodriguez M.D."/>
            <person name="Jenkins J."/>
            <person name="Jones B.M."/>
            <person name="Lawson T."/>
            <person name="Leese F."/>
            <person name="Lindquist E."/>
            <person name="Lobanov A."/>
            <person name="Lomsadze A."/>
            <person name="Malik S.B."/>
            <person name="Marsh M.E."/>
            <person name="Mackinder L."/>
            <person name="Mock T."/>
            <person name="Mueller-Roeber B."/>
            <person name="Pagarete A."/>
            <person name="Parker M."/>
            <person name="Probert I."/>
            <person name="Quesneville H."/>
            <person name="Raines C."/>
            <person name="Rensing S.A."/>
            <person name="Riano-Pachon D.M."/>
            <person name="Richier S."/>
            <person name="Rokitta S."/>
            <person name="Shiraiwa Y."/>
            <person name="Soanes D.M."/>
            <person name="van der Giezen M."/>
            <person name="Wahlund T.M."/>
            <person name="Williams B."/>
            <person name="Wilson W."/>
            <person name="Wolfe G."/>
            <person name="Wurch L.L."/>
        </authorList>
    </citation>
    <scope>NUCLEOTIDE SEQUENCE</scope>
</reference>
<organism evidence="3 4">
    <name type="scientific">Emiliania huxleyi (strain CCMP1516)</name>
    <dbReference type="NCBI Taxonomy" id="280463"/>
    <lineage>
        <taxon>Eukaryota</taxon>
        <taxon>Haptista</taxon>
        <taxon>Haptophyta</taxon>
        <taxon>Prymnesiophyceae</taxon>
        <taxon>Isochrysidales</taxon>
        <taxon>Noelaerhabdaceae</taxon>
        <taxon>Emiliania</taxon>
    </lineage>
</organism>
<dbReference type="KEGG" id="ehx:EMIHUDRAFT_234887"/>
<feature type="compositionally biased region" description="Basic and acidic residues" evidence="1">
    <location>
        <begin position="293"/>
        <end position="311"/>
    </location>
</feature>
<keyword evidence="4" id="KW-1185">Reference proteome</keyword>
<dbReference type="RefSeq" id="XP_005780705.1">
    <property type="nucleotide sequence ID" value="XM_005780648.1"/>
</dbReference>
<dbReference type="PaxDb" id="2903-EOD28276"/>
<feature type="compositionally biased region" description="Low complexity" evidence="1">
    <location>
        <begin position="177"/>
        <end position="186"/>
    </location>
</feature>
<proteinExistence type="predicted"/>
<sequence length="311" mass="33544">MRMLFLVLAARSGAGVAGSELLQRREWPRGVVLGLSRGRDHYAVLAAAHGAALSSAAPQQRLQAVQRNASCLSGAMRRLAGLCDGADPWARDAQSARVPVAESAWLARSAKAFPAFWALPRRIGGSLLSCFVQDAAFVAATEAGAAWTPPQSLSEAQQRAGARLHAMPWVLQQTPTAGAASSAGRARLHEGPSSEASGEQAEAEQEKLRAEEERRAKERQRREERRAADARELAPLLGEEWRADPVPPPSPEELGKGSPSMMTTESDRGDETGAEPRLKKARRGGRAPRPSHNYRDATRRKDREGGEDVPM</sequence>
<feature type="signal peptide" evidence="2">
    <location>
        <begin position="1"/>
        <end position="18"/>
    </location>
</feature>
<dbReference type="AlphaFoldDB" id="A0A0D3JXP1"/>
<evidence type="ECO:0000256" key="2">
    <source>
        <dbReference type="SAM" id="SignalP"/>
    </source>
</evidence>
<feature type="compositionally biased region" description="Basic and acidic residues" evidence="1">
    <location>
        <begin position="265"/>
        <end position="278"/>
    </location>
</feature>
<dbReference type="Proteomes" id="UP000013827">
    <property type="component" value="Unassembled WGS sequence"/>
</dbReference>